<keyword evidence="2" id="KW-0449">Lipoprotein</keyword>
<proteinExistence type="predicted"/>
<evidence type="ECO:0000313" key="3">
    <source>
        <dbReference type="Proteomes" id="UP001342826"/>
    </source>
</evidence>
<name>A0ABU6NU03_9BACI</name>
<reference evidence="2 3" key="1">
    <citation type="submission" date="2023-03" db="EMBL/GenBank/DDBJ databases">
        <title>Bacillus Genome Sequencing.</title>
        <authorList>
            <person name="Dunlap C."/>
        </authorList>
    </citation>
    <scope>NUCLEOTIDE SEQUENCE [LARGE SCALE GENOMIC DNA]</scope>
    <source>
        <strain evidence="2 3">NRS-1717</strain>
    </source>
</reference>
<dbReference type="PROSITE" id="PS51257">
    <property type="entry name" value="PROKAR_LIPOPROTEIN"/>
    <property type="match status" value="1"/>
</dbReference>
<dbReference type="EMBL" id="JARTFS010000001">
    <property type="protein sequence ID" value="MED4399857.1"/>
    <property type="molecule type" value="Genomic_DNA"/>
</dbReference>
<keyword evidence="1" id="KW-1133">Transmembrane helix</keyword>
<dbReference type="InterPro" id="IPR019076">
    <property type="entry name" value="Spore_lipoprot_YhcN/YlaJ-like"/>
</dbReference>
<keyword evidence="3" id="KW-1185">Reference proteome</keyword>
<feature type="transmembrane region" description="Helical" evidence="1">
    <location>
        <begin position="9"/>
        <end position="26"/>
    </location>
</feature>
<keyword evidence="1" id="KW-0812">Transmembrane</keyword>
<evidence type="ECO:0000313" key="2">
    <source>
        <dbReference type="EMBL" id="MED4399857.1"/>
    </source>
</evidence>
<organism evidence="2 3">
    <name type="scientific">Metabacillus fastidiosus</name>
    <dbReference type="NCBI Taxonomy" id="1458"/>
    <lineage>
        <taxon>Bacteria</taxon>
        <taxon>Bacillati</taxon>
        <taxon>Bacillota</taxon>
        <taxon>Bacilli</taxon>
        <taxon>Bacillales</taxon>
        <taxon>Bacillaceae</taxon>
        <taxon>Metabacillus</taxon>
    </lineage>
</organism>
<comment type="caution">
    <text evidence="2">The sequence shown here is derived from an EMBL/GenBank/DDBJ whole genome shotgun (WGS) entry which is preliminary data.</text>
</comment>
<gene>
    <name evidence="2" type="ORF">P9271_00590</name>
</gene>
<accession>A0ABU6NU03</accession>
<keyword evidence="1" id="KW-0472">Membrane</keyword>
<sequence length="153" mass="18137">MKHKYTARIIYIFFLVIVMAGCSGMHKNEEANKSNVTDVSFKNSHDQSVTEKMKQLLENEEEVKNIRAVNSDKELLIAAEIDHMDRFRLREIEQKLREKVQKQYPDYKVIISTDKKIFLELEQLENKMRTENLSKKKVEKEMNKIKNLSKETT</sequence>
<dbReference type="Proteomes" id="UP001342826">
    <property type="component" value="Unassembled WGS sequence"/>
</dbReference>
<dbReference type="RefSeq" id="WP_328014578.1">
    <property type="nucleotide sequence ID" value="NZ_JARTFS010000001.1"/>
</dbReference>
<protein>
    <submittedName>
        <fullName evidence="2">YhcN/YlaJ family sporulation lipoprotein</fullName>
    </submittedName>
</protein>
<dbReference type="Pfam" id="PF09580">
    <property type="entry name" value="Spore_YhcN_YlaJ"/>
    <property type="match status" value="1"/>
</dbReference>
<evidence type="ECO:0000256" key="1">
    <source>
        <dbReference type="SAM" id="Phobius"/>
    </source>
</evidence>